<evidence type="ECO:0000256" key="3">
    <source>
        <dbReference type="ARBA" id="ARBA00023274"/>
    </source>
</evidence>
<dbReference type="GeneID" id="73381453"/>
<protein>
    <submittedName>
        <fullName evidence="4">Uncharacterized protein</fullName>
    </submittedName>
</protein>
<dbReference type="GO" id="GO:0003735">
    <property type="term" value="F:structural constituent of ribosome"/>
    <property type="evidence" value="ECO:0007669"/>
    <property type="project" value="InterPro"/>
</dbReference>
<keyword evidence="5" id="KW-1185">Reference proteome</keyword>
<evidence type="ECO:0000256" key="2">
    <source>
        <dbReference type="ARBA" id="ARBA00022980"/>
    </source>
</evidence>
<dbReference type="PANTHER" id="PTHR10744">
    <property type="entry name" value="40S RIBOSOMAL PROTEIN S11 FAMILY MEMBER"/>
    <property type="match status" value="1"/>
</dbReference>
<proteinExistence type="inferred from homology"/>
<dbReference type="GO" id="GO:0005840">
    <property type="term" value="C:ribosome"/>
    <property type="evidence" value="ECO:0007669"/>
    <property type="project" value="UniProtKB-KW"/>
</dbReference>
<dbReference type="SUPFAM" id="SSF50249">
    <property type="entry name" value="Nucleic acid-binding proteins"/>
    <property type="match status" value="1"/>
</dbReference>
<dbReference type="GO" id="GO:0006412">
    <property type="term" value="P:translation"/>
    <property type="evidence" value="ECO:0007669"/>
    <property type="project" value="InterPro"/>
</dbReference>
<name>A0AAI9SV08_9ASCO</name>
<dbReference type="CDD" id="cd00364">
    <property type="entry name" value="Ribosomal_uS17"/>
    <property type="match status" value="1"/>
</dbReference>
<keyword evidence="3" id="KW-0687">Ribonucleoprotein</keyword>
<gene>
    <name evidence="4" type="ORF">KGF56_003838</name>
</gene>
<dbReference type="Gene3D" id="2.40.50.140">
    <property type="entry name" value="Nucleic acid-binding proteins"/>
    <property type="match status" value="1"/>
</dbReference>
<dbReference type="AlphaFoldDB" id="A0AAI9SV08"/>
<dbReference type="GO" id="GO:1990904">
    <property type="term" value="C:ribonucleoprotein complex"/>
    <property type="evidence" value="ECO:0007669"/>
    <property type="project" value="UniProtKB-KW"/>
</dbReference>
<evidence type="ECO:0000256" key="1">
    <source>
        <dbReference type="ARBA" id="ARBA00010254"/>
    </source>
</evidence>
<comment type="similarity">
    <text evidence="1">Belongs to the universal ribosomal protein uS17 family.</text>
</comment>
<dbReference type="RefSeq" id="XP_049179164.1">
    <property type="nucleotide sequence ID" value="XM_049325213.1"/>
</dbReference>
<dbReference type="InterPro" id="IPR000266">
    <property type="entry name" value="Ribosomal_uS17"/>
</dbReference>
<organism evidence="4 5">
    <name type="scientific">Candida oxycetoniae</name>
    <dbReference type="NCBI Taxonomy" id="497107"/>
    <lineage>
        <taxon>Eukaryota</taxon>
        <taxon>Fungi</taxon>
        <taxon>Dikarya</taxon>
        <taxon>Ascomycota</taxon>
        <taxon>Saccharomycotina</taxon>
        <taxon>Pichiomycetes</taxon>
        <taxon>Debaryomycetaceae</taxon>
        <taxon>Candida/Lodderomyces clade</taxon>
        <taxon>Candida</taxon>
    </lineage>
</organism>
<evidence type="ECO:0000313" key="4">
    <source>
        <dbReference type="EMBL" id="KAI3403417.2"/>
    </source>
</evidence>
<comment type="caution">
    <text evidence="4">The sequence shown here is derived from an EMBL/GenBank/DDBJ whole genome shotgun (WGS) entry which is preliminary data.</text>
</comment>
<accession>A0AAI9SV08</accession>
<evidence type="ECO:0000313" key="5">
    <source>
        <dbReference type="Proteomes" id="UP001202479"/>
    </source>
</evidence>
<dbReference type="InterPro" id="IPR012340">
    <property type="entry name" value="NA-bd_OB-fold"/>
</dbReference>
<dbReference type="GO" id="GO:0005739">
    <property type="term" value="C:mitochondrion"/>
    <property type="evidence" value="ECO:0007669"/>
    <property type="project" value="TreeGrafter"/>
</dbReference>
<sequence>MARQNFVGLVISQGRMNKTVKVRVQGRVYDRRVDKEIVRRKDFLCHDEGNICKEGDFVRIEGIPKVSKRKAFAIAEIKVNKGQQFAEYEKLAKEKIIEEDRKEAQKFLDNKKQFQNIITQLQDLKRLDELSHKITSFEDVEGQESEYKSLVDEVNLIKAKYEIKSWPSVDPILESELTKPLYHTESEKRVYYMDHILNELMHNSKYSALKTEVLSKKFQDRPLDDVKKHIQKNVLRQFVLKEEKCPVPYPKEDFI</sequence>
<dbReference type="PANTHER" id="PTHR10744:SF1">
    <property type="entry name" value="SMALL RIBOSOMAL SUBUNIT PROTEIN US17M"/>
    <property type="match status" value="1"/>
</dbReference>
<reference evidence="4" key="1">
    <citation type="journal article" date="2022" name="DNA Res.">
        <title>Genome analysis of five recently described species of the CUG-Ser clade uncovers Candida theae as a new hybrid lineage with pathogenic potential in the Candida parapsilosis species complex.</title>
        <authorList>
            <person name="Mixao V."/>
            <person name="Del Olmo V."/>
            <person name="Hegedusova E."/>
            <person name="Saus E."/>
            <person name="Pryszcz L."/>
            <person name="Cillingova A."/>
            <person name="Nosek J."/>
            <person name="Gabaldon T."/>
        </authorList>
    </citation>
    <scope>NUCLEOTIDE SEQUENCE</scope>
    <source>
        <strain evidence="4">CBS 10844</strain>
    </source>
</reference>
<dbReference type="EMBL" id="JAHUZD010000127">
    <property type="protein sequence ID" value="KAI3403417.2"/>
    <property type="molecule type" value="Genomic_DNA"/>
</dbReference>
<dbReference type="Proteomes" id="UP001202479">
    <property type="component" value="Unassembled WGS sequence"/>
</dbReference>
<keyword evidence="2" id="KW-0689">Ribosomal protein</keyword>
<dbReference type="Pfam" id="PF00366">
    <property type="entry name" value="Ribosomal_S17"/>
    <property type="match status" value="1"/>
</dbReference>